<dbReference type="PANTHER" id="PTHR47936">
    <property type="entry name" value="PPR_LONG DOMAIN-CONTAINING PROTEIN"/>
    <property type="match status" value="1"/>
</dbReference>
<dbReference type="OrthoDB" id="185373at2759"/>
<evidence type="ECO:0008006" key="8">
    <source>
        <dbReference type="Google" id="ProtNLM"/>
    </source>
</evidence>
<dbReference type="STRING" id="1890683.A0A427YDY9"/>
<organism evidence="6 7">
    <name type="scientific">Saitozyma podzolica</name>
    <dbReference type="NCBI Taxonomy" id="1890683"/>
    <lineage>
        <taxon>Eukaryota</taxon>
        <taxon>Fungi</taxon>
        <taxon>Dikarya</taxon>
        <taxon>Basidiomycota</taxon>
        <taxon>Agaricomycotina</taxon>
        <taxon>Tremellomycetes</taxon>
        <taxon>Tremellales</taxon>
        <taxon>Trimorphomycetaceae</taxon>
        <taxon>Saitozyma</taxon>
    </lineage>
</organism>
<dbReference type="PANTHER" id="PTHR47936:SF1">
    <property type="entry name" value="PENTATRICOPEPTIDE REPEAT-CONTAINING PROTEIN GUN1, CHLOROPLASTIC"/>
    <property type="match status" value="1"/>
</dbReference>
<feature type="region of interest" description="Disordered" evidence="5">
    <location>
        <begin position="36"/>
        <end position="76"/>
    </location>
</feature>
<evidence type="ECO:0000313" key="7">
    <source>
        <dbReference type="Proteomes" id="UP000279259"/>
    </source>
</evidence>
<comment type="similarity">
    <text evidence="1">Belongs to the CCM1 family.</text>
</comment>
<protein>
    <recommendedName>
        <fullName evidence="8">Pentacotripeptide-repeat region of PRORP domain-containing protein</fullName>
    </recommendedName>
</protein>
<dbReference type="AlphaFoldDB" id="A0A427YDY9"/>
<accession>A0A427YDY9</accession>
<feature type="compositionally biased region" description="Acidic residues" evidence="5">
    <location>
        <begin position="179"/>
        <end position="191"/>
    </location>
</feature>
<comment type="caution">
    <text evidence="6">The sequence shown here is derived from an EMBL/GenBank/DDBJ whole genome shotgun (WGS) entry which is preliminary data.</text>
</comment>
<sequence length="1057" mass="115197">MLNSARQGCSKALPARTLPSSTSWCQALPAESSTQAILRLSARPAPALPPPPPSRPRLHLRRSSSSQPGFIPPRSGVREVHGKAQYSAAAAVAHTDRASHSEYQFPSTSSWSEKRRPADFLPPRPPDPPTPSASAGASAAVTAAAAAAAAASRRIPQDASDPSPYPGASSPLPARLSSDDPDPDPDSDSDSDALPTTADQLSVLIHSKPLRALVALGRIPLQDVLIPNLRDIESLIFNARAAFRNPRDKSLDRNDAVTGLGVIRTLMYAGELKRGQESLWTPKFSGKKLSRFLDLCVELGANELMAGTFRERLQHRNPDGSLLIRLDSFVRVLAESRKWRMIIALFSSPGFPFDKATSLVLENLIQAHLAIQQPEAVPRLFERFAALDLPPTANAFAHLTQAYLDLGDMAAAQETVQRAKIEGSYDESAQQLALLRGYRVLGHDAEVEKRVLTGLALLNIAPRAALLNALIRLRLDQNDIEGAELLLQFFDLEPFTSHRSKREDRLPPTENSVHFAVVVLARRTDLAGLRRVFEYLGRSDPSVGLLDSTEAFQDNILAVLVRTLSRARRINEAYETIKAAIMGAQGQGLWPVPPGVKPGNRSLNALLQGMTTAYGPNGIEKVYPLFAKSNLKPDDTTLRIVLDFAQDQRSVNSIDLVKIVSRFIEENPHLRPKVSMVDQIMAHAVRASAKEKNKRQLLGSSASESLGPAAGLGATDIGAFKQHMRPILQSLRDRNACSTSQSLANRLRLDAQTLSSVGPVPSARVVWSALLSRGYKPTRRHLLALLQGYVDAGEMSQAQEMMSLADGVGVRVTKAMYMALIVGWGRAGEYEKARASYMAVSRGTTRGADTPTVCAMIQAAYRCRKWTSAANFARTDLLQRDYNGRYIGRRGKRLGPQATLVAFEAFRRVKAFDEAIYVAGRSGPALSSQLRRQLRQLHRWLGRSNSVKSKEQLDEVRKILDADDVARPAHSRHAPSGKTIRKKLARVVKGRSKRGAGTKKLLARLVQAAERGDADPAGTVAERDVKGALHGQAVNDNEGGHEQSSEAQKVEKAESAI</sequence>
<keyword evidence="7" id="KW-1185">Reference proteome</keyword>
<evidence type="ECO:0000313" key="6">
    <source>
        <dbReference type="EMBL" id="RSH89298.1"/>
    </source>
</evidence>
<keyword evidence="2" id="KW-0677">Repeat</keyword>
<dbReference type="EMBL" id="RSCD01000014">
    <property type="protein sequence ID" value="RSH89298.1"/>
    <property type="molecule type" value="Genomic_DNA"/>
</dbReference>
<feature type="compositionally biased region" description="Basic and acidic residues" evidence="5">
    <location>
        <begin position="1038"/>
        <end position="1057"/>
    </location>
</feature>
<evidence type="ECO:0000256" key="1">
    <source>
        <dbReference type="ARBA" id="ARBA00006192"/>
    </source>
</evidence>
<dbReference type="Gene3D" id="1.25.40.10">
    <property type="entry name" value="Tetratricopeptide repeat domain"/>
    <property type="match status" value="1"/>
</dbReference>
<comment type="function">
    <text evidence="3">Regulates mitochondrial small subunit maturation by controlling 15S rRNA 5'-end processing. Localizes to the 5' precursor of the 15S rRNA in a position that is subsequently occupied by mS47 in the mature yeast mtSSU. Uses structure and sequence-specific RNA recognition, binding to a single-stranded region of the precursor and specifically recognizing bases -6 to -1. The exchange of Ccm1 for mS47 is coupled to the irreversible removal of precursor rRNA that is accompanied by conformational changes of the mitoribosomal proteins uS5m and mS26. These conformational changes signal completion of 5'-end rRNA processing through protection of the mature 5'-end of the 15S rRNA and stabilization of mS47. The removal of the 5' precursor together with the dissociation of Ccm1 may be catalyzed by the 5'-3' exoribonuclease Pet127. Involved in the specific removal of group I introns in mitochondrial encoded transcripts.</text>
</comment>
<evidence type="ECO:0000256" key="2">
    <source>
        <dbReference type="ARBA" id="ARBA00022737"/>
    </source>
</evidence>
<reference evidence="6 7" key="1">
    <citation type="submission" date="2018-11" db="EMBL/GenBank/DDBJ databases">
        <title>Genome sequence of Saitozyma podzolica DSM 27192.</title>
        <authorList>
            <person name="Aliyu H."/>
            <person name="Gorte O."/>
            <person name="Ochsenreither K."/>
        </authorList>
    </citation>
    <scope>NUCLEOTIDE SEQUENCE [LARGE SCALE GENOMIC DNA]</scope>
    <source>
        <strain evidence="6 7">DSM 27192</strain>
    </source>
</reference>
<feature type="region of interest" description="Disordered" evidence="5">
    <location>
        <begin position="1"/>
        <end position="22"/>
    </location>
</feature>
<comment type="subunit">
    <text evidence="4">Binds to mitochondrial small subunit 15S rRNA.</text>
</comment>
<feature type="region of interest" description="Disordered" evidence="5">
    <location>
        <begin position="152"/>
        <end position="195"/>
    </location>
</feature>
<dbReference type="Proteomes" id="UP000279259">
    <property type="component" value="Unassembled WGS sequence"/>
</dbReference>
<feature type="compositionally biased region" description="Pro residues" evidence="5">
    <location>
        <begin position="46"/>
        <end position="55"/>
    </location>
</feature>
<evidence type="ECO:0000256" key="3">
    <source>
        <dbReference type="ARBA" id="ARBA00044493"/>
    </source>
</evidence>
<feature type="compositionally biased region" description="Polar residues" evidence="5">
    <location>
        <begin position="101"/>
        <end position="111"/>
    </location>
</feature>
<feature type="compositionally biased region" description="Pro residues" evidence="5">
    <location>
        <begin position="120"/>
        <end position="131"/>
    </location>
</feature>
<feature type="region of interest" description="Disordered" evidence="5">
    <location>
        <begin position="1031"/>
        <end position="1057"/>
    </location>
</feature>
<evidence type="ECO:0000256" key="4">
    <source>
        <dbReference type="ARBA" id="ARBA00044511"/>
    </source>
</evidence>
<feature type="region of interest" description="Disordered" evidence="5">
    <location>
        <begin position="91"/>
        <end position="138"/>
    </location>
</feature>
<dbReference type="InterPro" id="IPR011990">
    <property type="entry name" value="TPR-like_helical_dom_sf"/>
</dbReference>
<gene>
    <name evidence="6" type="ORF">EHS25_002410</name>
</gene>
<proteinExistence type="inferred from homology"/>
<evidence type="ECO:0000256" key="5">
    <source>
        <dbReference type="SAM" id="MobiDB-lite"/>
    </source>
</evidence>
<name>A0A427YDY9_9TREE</name>